<dbReference type="Proteomes" id="UP000602647">
    <property type="component" value="Unassembled WGS sequence"/>
</dbReference>
<keyword evidence="1" id="KW-0812">Transmembrane</keyword>
<evidence type="ECO:0000313" key="2">
    <source>
        <dbReference type="EMBL" id="MBC6680080.1"/>
    </source>
</evidence>
<organism evidence="2 3">
    <name type="scientific">Zhenpiania hominis</name>
    <dbReference type="NCBI Taxonomy" id="2763644"/>
    <lineage>
        <taxon>Bacteria</taxon>
        <taxon>Bacillati</taxon>
        <taxon>Bacillota</taxon>
        <taxon>Clostridia</taxon>
        <taxon>Peptostreptococcales</taxon>
        <taxon>Anaerovoracaceae</taxon>
        <taxon>Zhenpiania</taxon>
    </lineage>
</organism>
<dbReference type="EMBL" id="JACRYT010000009">
    <property type="protein sequence ID" value="MBC6680080.1"/>
    <property type="molecule type" value="Genomic_DNA"/>
</dbReference>
<proteinExistence type="predicted"/>
<keyword evidence="3" id="KW-1185">Reference proteome</keyword>
<sequence length="129" mass="14390">MNVIIFLIGSLGYGALELLFRGYTHWTMTLTGGACLLTLYYLERPFHETPILIKAAGGALIITLYEFSVGLIVNLWYGWNVWNYSLLPGNILGQICPLFTLLWFLLCLTLAFVSKGLKKVSAKAEHSST</sequence>
<accession>A0A923SR11</accession>
<feature type="transmembrane region" description="Helical" evidence="1">
    <location>
        <begin position="55"/>
        <end position="79"/>
    </location>
</feature>
<reference evidence="2" key="1">
    <citation type="submission" date="2020-08" db="EMBL/GenBank/DDBJ databases">
        <title>Genome public.</title>
        <authorList>
            <person name="Liu C."/>
            <person name="Sun Q."/>
        </authorList>
    </citation>
    <scope>NUCLEOTIDE SEQUENCE</scope>
    <source>
        <strain evidence="2">BX12</strain>
    </source>
</reference>
<evidence type="ECO:0000256" key="1">
    <source>
        <dbReference type="SAM" id="Phobius"/>
    </source>
</evidence>
<name>A0A923SR11_9FIRM</name>
<protein>
    <recommendedName>
        <fullName evidence="4">ABC-transporter type IV</fullName>
    </recommendedName>
</protein>
<dbReference type="Pfam" id="PF06541">
    <property type="entry name" value="ABC_trans_CmpB"/>
    <property type="match status" value="1"/>
</dbReference>
<evidence type="ECO:0008006" key="4">
    <source>
        <dbReference type="Google" id="ProtNLM"/>
    </source>
</evidence>
<dbReference type="AlphaFoldDB" id="A0A923SR11"/>
<keyword evidence="1" id="KW-1133">Transmembrane helix</keyword>
<dbReference type="InterPro" id="IPR010540">
    <property type="entry name" value="CmpB_TMEM229"/>
</dbReference>
<comment type="caution">
    <text evidence="2">The sequence shown here is derived from an EMBL/GenBank/DDBJ whole genome shotgun (WGS) entry which is preliminary data.</text>
</comment>
<keyword evidence="1" id="KW-0472">Membrane</keyword>
<gene>
    <name evidence="2" type="ORF">H9L42_09570</name>
</gene>
<dbReference type="RefSeq" id="WP_187303183.1">
    <property type="nucleotide sequence ID" value="NZ_JACRYT010000009.1"/>
</dbReference>
<evidence type="ECO:0000313" key="3">
    <source>
        <dbReference type="Proteomes" id="UP000602647"/>
    </source>
</evidence>
<feature type="transmembrane region" description="Helical" evidence="1">
    <location>
        <begin position="24"/>
        <end position="43"/>
    </location>
</feature>
<feature type="transmembrane region" description="Helical" evidence="1">
    <location>
        <begin position="91"/>
        <end position="113"/>
    </location>
</feature>